<feature type="domain" description="HAT C-terminal dimerisation" evidence="3">
    <location>
        <begin position="495"/>
        <end position="577"/>
    </location>
</feature>
<evidence type="ECO:0000313" key="6">
    <source>
        <dbReference type="Proteomes" id="UP000594261"/>
    </source>
</evidence>
<evidence type="ECO:0000256" key="1">
    <source>
        <dbReference type="ARBA" id="ARBA00023125"/>
    </source>
</evidence>
<accession>A0A7N2M245</accession>
<evidence type="ECO:0000256" key="2">
    <source>
        <dbReference type="SAM" id="MobiDB-lite"/>
    </source>
</evidence>
<keyword evidence="1" id="KW-0238">DNA-binding</keyword>
<keyword evidence="6" id="KW-1185">Reference proteome</keyword>
<dbReference type="PANTHER" id="PTHR46481">
    <property type="entry name" value="ZINC FINGER BED DOMAIN-CONTAINING PROTEIN 4"/>
    <property type="match status" value="1"/>
</dbReference>
<dbReference type="SUPFAM" id="SSF53098">
    <property type="entry name" value="Ribonuclease H-like"/>
    <property type="match status" value="1"/>
</dbReference>
<dbReference type="GO" id="GO:0046983">
    <property type="term" value="F:protein dimerization activity"/>
    <property type="evidence" value="ECO:0007669"/>
    <property type="project" value="InterPro"/>
</dbReference>
<dbReference type="Pfam" id="PF05699">
    <property type="entry name" value="Dimer_Tnp_hAT"/>
    <property type="match status" value="1"/>
</dbReference>
<feature type="region of interest" description="Disordered" evidence="2">
    <location>
        <begin position="1"/>
        <end position="28"/>
    </location>
</feature>
<evidence type="ECO:0000259" key="3">
    <source>
        <dbReference type="Pfam" id="PF05699"/>
    </source>
</evidence>
<protein>
    <recommendedName>
        <fullName evidence="7">Transposase</fullName>
    </recommendedName>
</protein>
<dbReference type="Pfam" id="PF14372">
    <property type="entry name" value="hAT-like_RNase-H"/>
    <property type="match status" value="1"/>
</dbReference>
<reference evidence="5 6" key="1">
    <citation type="journal article" date="2016" name="G3 (Bethesda)">
        <title>First Draft Assembly and Annotation of the Genome of a California Endemic Oak Quercus lobata Nee (Fagaceae).</title>
        <authorList>
            <person name="Sork V.L."/>
            <person name="Fitz-Gibbon S.T."/>
            <person name="Puiu D."/>
            <person name="Crepeau M."/>
            <person name="Gugger P.F."/>
            <person name="Sherman R."/>
            <person name="Stevens K."/>
            <person name="Langley C.H."/>
            <person name="Pellegrini M."/>
            <person name="Salzberg S.L."/>
        </authorList>
    </citation>
    <scope>NUCLEOTIDE SEQUENCE [LARGE SCALE GENOMIC DNA]</scope>
    <source>
        <strain evidence="5 6">cv. SW786</strain>
    </source>
</reference>
<dbReference type="OMA" id="TIHYLTH"/>
<dbReference type="InterPro" id="IPR008906">
    <property type="entry name" value="HATC_C_dom"/>
</dbReference>
<dbReference type="AlphaFoldDB" id="A0A7N2M245"/>
<evidence type="ECO:0008006" key="7">
    <source>
        <dbReference type="Google" id="ProtNLM"/>
    </source>
</evidence>
<dbReference type="InterPro" id="IPR012337">
    <property type="entry name" value="RNaseH-like_sf"/>
</dbReference>
<feature type="compositionally biased region" description="Polar residues" evidence="2">
    <location>
        <begin position="42"/>
        <end position="62"/>
    </location>
</feature>
<sequence length="621" mass="71685">MRDDECLSRSASPLFSPSEGNDSSKHSLPIWSSPSLELVDDLSSNQDVDSTPCSSPTEISSNGSKEKRISVVWNHCKKRKVEEDLVGESKQQVSMDCYHFDPNLVRRKLTNMVILHEYPLNMVEHIGFREFSASLQPLFKMFMLVKAHYIDDSWTLESRFMRFIYVPSPHTNEVLYNALLDCLLEWNVDRKLSTVVVDDYGTTDAMIKILLDKFQISSLILHGSLLHMRCAAYIFNLIAQDGLAVIGESIDKIRESVLFWTTSKKRNNKFEEAARQLYISSTKELILDSKTRWNSTYLMLSTALVYKDVFLHLRQCDSSYNCIPSEIDWEVVKDICGTLELFYDMTKFVSGTTYPKASMYFHYMCQVKIELSECIVSSNEVIRKMASNMLEKFDSYWNVVDRIMGVAAVLDPRFKMKLLEWCFPTIYGDTAYEEIEKIRRIFYDLLEQYHSKEMDKEDSFANSSFCMTKGSQSKSLYEFDLFVSSEIKCRNVKLEFDHYIEDGVLPRTLNFDILSWWKGNGVKYPTLQRIARDILAVPVSTVALESPFSTNERLLGPHRNRLHPKTLEALMCAQNWLQNEIKGSSSKLEGGTIQTILDDYDDRGVESDDTEPLEWNSFSCL</sequence>
<dbReference type="GO" id="GO:0003677">
    <property type="term" value="F:DNA binding"/>
    <property type="evidence" value="ECO:0007669"/>
    <property type="project" value="UniProtKB-KW"/>
</dbReference>
<dbReference type="InParanoid" id="A0A7N2M245"/>
<dbReference type="EnsemblPlants" id="QL07p016151:mrna">
    <property type="protein sequence ID" value="QL07p016151:mrna"/>
    <property type="gene ID" value="QL07p016151"/>
</dbReference>
<dbReference type="InterPro" id="IPR025525">
    <property type="entry name" value="hAT-like_transposase_RNase-H"/>
</dbReference>
<name>A0A7N2M245_QUELO</name>
<dbReference type="PANTHER" id="PTHR46481:SF11">
    <property type="entry name" value="ZINC FINGER BED DOMAIN-CONTAINING PROTEIN RICESLEEPER 2-LIKE"/>
    <property type="match status" value="1"/>
</dbReference>
<evidence type="ECO:0000259" key="4">
    <source>
        <dbReference type="Pfam" id="PF14372"/>
    </source>
</evidence>
<dbReference type="InterPro" id="IPR052035">
    <property type="entry name" value="ZnF_BED_domain_contain"/>
</dbReference>
<organism evidence="5 6">
    <name type="scientific">Quercus lobata</name>
    <name type="common">Valley oak</name>
    <dbReference type="NCBI Taxonomy" id="97700"/>
    <lineage>
        <taxon>Eukaryota</taxon>
        <taxon>Viridiplantae</taxon>
        <taxon>Streptophyta</taxon>
        <taxon>Embryophyta</taxon>
        <taxon>Tracheophyta</taxon>
        <taxon>Spermatophyta</taxon>
        <taxon>Magnoliopsida</taxon>
        <taxon>eudicotyledons</taxon>
        <taxon>Gunneridae</taxon>
        <taxon>Pentapetalae</taxon>
        <taxon>rosids</taxon>
        <taxon>fabids</taxon>
        <taxon>Fagales</taxon>
        <taxon>Fagaceae</taxon>
        <taxon>Quercus</taxon>
    </lineage>
</organism>
<dbReference type="EMBL" id="LRBV02000007">
    <property type="status" value="NOT_ANNOTATED_CDS"/>
    <property type="molecule type" value="Genomic_DNA"/>
</dbReference>
<proteinExistence type="predicted"/>
<dbReference type="Gramene" id="QL07p016151:mrna">
    <property type="protein sequence ID" value="QL07p016151:mrna"/>
    <property type="gene ID" value="QL07p016151"/>
</dbReference>
<feature type="region of interest" description="Disordered" evidence="2">
    <location>
        <begin position="41"/>
        <end position="62"/>
    </location>
</feature>
<evidence type="ECO:0000313" key="5">
    <source>
        <dbReference type="EnsemblPlants" id="QL07p016151:mrna"/>
    </source>
</evidence>
<dbReference type="Proteomes" id="UP000594261">
    <property type="component" value="Chromosome 7"/>
</dbReference>
<reference evidence="5" key="2">
    <citation type="submission" date="2021-01" db="UniProtKB">
        <authorList>
            <consortium name="EnsemblPlants"/>
        </authorList>
    </citation>
    <scope>IDENTIFICATION</scope>
</reference>
<feature type="domain" description="hAT-like transposase RNase-H fold" evidence="4">
    <location>
        <begin position="350"/>
        <end position="449"/>
    </location>
</feature>
<feature type="compositionally biased region" description="Polar residues" evidence="2">
    <location>
        <begin position="9"/>
        <end position="21"/>
    </location>
</feature>